<feature type="signal peptide" evidence="1">
    <location>
        <begin position="1"/>
        <end position="21"/>
    </location>
</feature>
<evidence type="ECO:0000256" key="1">
    <source>
        <dbReference type="SAM" id="SignalP"/>
    </source>
</evidence>
<evidence type="ECO:0000313" key="4">
    <source>
        <dbReference type="Proteomes" id="UP000708208"/>
    </source>
</evidence>
<feature type="chain" id="PRO_5035275165" description="DUF4789 domain-containing protein" evidence="1">
    <location>
        <begin position="22"/>
        <end position="278"/>
    </location>
</feature>
<gene>
    <name evidence="3" type="ORF">AFUS01_LOCUS20211</name>
</gene>
<accession>A0A8J2KSY1</accession>
<feature type="domain" description="DUF4789" evidence="2">
    <location>
        <begin position="132"/>
        <end position="209"/>
    </location>
</feature>
<dbReference type="OrthoDB" id="8248880at2759"/>
<dbReference type="Proteomes" id="UP000708208">
    <property type="component" value="Unassembled WGS sequence"/>
</dbReference>
<reference evidence="3" key="1">
    <citation type="submission" date="2021-06" db="EMBL/GenBank/DDBJ databases">
        <authorList>
            <person name="Hodson N. C."/>
            <person name="Mongue J. A."/>
            <person name="Jaron S. K."/>
        </authorList>
    </citation>
    <scope>NUCLEOTIDE SEQUENCE</scope>
</reference>
<evidence type="ECO:0000313" key="3">
    <source>
        <dbReference type="EMBL" id="CAG7731635.1"/>
    </source>
</evidence>
<dbReference type="AlphaFoldDB" id="A0A8J2KSY1"/>
<evidence type="ECO:0000259" key="2">
    <source>
        <dbReference type="Pfam" id="PF16033"/>
    </source>
</evidence>
<sequence>MKYIFLPAVSLVLLIFGLAEAQRLTRRRTTTTSTTAAPVSTIAEREANLLHREESFNAREAKFREREVNLTLREDSLRLREQMISVREDNIKIRELKGDDAPPATTPAPDYSLVRKDVRTEKFVDIGTTDSCSENMRFFAIPGSKTDGMCDCDYHQCNRPLLYSKAYDQCFWAWSQGPCESGEWYTYNDTLHPVCVKNKCPESGALRSSKYYFQDPDDGECYETTTKGYCQNVGETLMATSDDPFPKCRSHTLCFPLSNPPQQECIAGNRRHLDGFCE</sequence>
<name>A0A8J2KSY1_9HEXA</name>
<dbReference type="Pfam" id="PF16033">
    <property type="entry name" value="DUF4789"/>
    <property type="match status" value="1"/>
</dbReference>
<organism evidence="3 4">
    <name type="scientific">Allacma fusca</name>
    <dbReference type="NCBI Taxonomy" id="39272"/>
    <lineage>
        <taxon>Eukaryota</taxon>
        <taxon>Metazoa</taxon>
        <taxon>Ecdysozoa</taxon>
        <taxon>Arthropoda</taxon>
        <taxon>Hexapoda</taxon>
        <taxon>Collembola</taxon>
        <taxon>Symphypleona</taxon>
        <taxon>Sminthuridae</taxon>
        <taxon>Allacma</taxon>
    </lineage>
</organism>
<protein>
    <recommendedName>
        <fullName evidence="2">DUF4789 domain-containing protein</fullName>
    </recommendedName>
</protein>
<dbReference type="PANTHER" id="PTHR21177">
    <property type="entry name" value="IP06524P-RELATED"/>
    <property type="match status" value="1"/>
</dbReference>
<proteinExistence type="predicted"/>
<keyword evidence="4" id="KW-1185">Reference proteome</keyword>
<dbReference type="InterPro" id="IPR031993">
    <property type="entry name" value="DUF4789"/>
</dbReference>
<dbReference type="PANTHER" id="PTHR21177:SF4">
    <property type="entry name" value="IP06524P"/>
    <property type="match status" value="1"/>
</dbReference>
<dbReference type="EMBL" id="CAJVCH010216686">
    <property type="protein sequence ID" value="CAG7731635.1"/>
    <property type="molecule type" value="Genomic_DNA"/>
</dbReference>
<keyword evidence="1" id="KW-0732">Signal</keyword>
<comment type="caution">
    <text evidence="3">The sequence shown here is derived from an EMBL/GenBank/DDBJ whole genome shotgun (WGS) entry which is preliminary data.</text>
</comment>